<evidence type="ECO:0000313" key="2">
    <source>
        <dbReference type="Proteomes" id="UP000447434"/>
    </source>
</evidence>
<dbReference type="Proteomes" id="UP000447434">
    <property type="component" value="Chromosome 1"/>
</dbReference>
<evidence type="ECO:0000313" key="1">
    <source>
        <dbReference type="EMBL" id="KAE9621618.1"/>
    </source>
</evidence>
<comment type="caution">
    <text evidence="1">The sequence shown here is derived from an EMBL/GenBank/DDBJ whole genome shotgun (WGS) entry which is preliminary data.</text>
</comment>
<dbReference type="EMBL" id="WOCE01000001">
    <property type="protein sequence ID" value="KAE9621618.1"/>
    <property type="molecule type" value="Genomic_DNA"/>
</dbReference>
<gene>
    <name evidence="1" type="ORF">Lalb_Chr01g0016691</name>
</gene>
<proteinExistence type="predicted"/>
<accession>A0A6A4R405</accession>
<name>A0A6A4R405_LUPAL</name>
<organism evidence="1 2">
    <name type="scientific">Lupinus albus</name>
    <name type="common">White lupine</name>
    <name type="synonym">Lupinus termis</name>
    <dbReference type="NCBI Taxonomy" id="3870"/>
    <lineage>
        <taxon>Eukaryota</taxon>
        <taxon>Viridiplantae</taxon>
        <taxon>Streptophyta</taxon>
        <taxon>Embryophyta</taxon>
        <taxon>Tracheophyta</taxon>
        <taxon>Spermatophyta</taxon>
        <taxon>Magnoliopsida</taxon>
        <taxon>eudicotyledons</taxon>
        <taxon>Gunneridae</taxon>
        <taxon>Pentapetalae</taxon>
        <taxon>rosids</taxon>
        <taxon>fabids</taxon>
        <taxon>Fabales</taxon>
        <taxon>Fabaceae</taxon>
        <taxon>Papilionoideae</taxon>
        <taxon>50 kb inversion clade</taxon>
        <taxon>genistoids sensu lato</taxon>
        <taxon>core genistoids</taxon>
        <taxon>Genisteae</taxon>
        <taxon>Lupinus</taxon>
    </lineage>
</organism>
<sequence length="125" mass="14422">MFFLFLTCAEILSHQDHLLLRIGLYLTSLYFPLSSLMLRSLMLSHHLLMLLLHHRNHSPPSHLLCHHLNSLIYLPLNPHEPLLPDYKITSKISIPNMQTQPLLTSLKPKRKPLPKLLKTLNGGLQ</sequence>
<reference evidence="2" key="1">
    <citation type="journal article" date="2020" name="Nat. Commun.">
        <title>Genome sequence of the cluster root forming white lupin.</title>
        <authorList>
            <person name="Hufnagel B."/>
            <person name="Marques A."/>
            <person name="Soriano A."/>
            <person name="Marques L."/>
            <person name="Divol F."/>
            <person name="Doumas P."/>
            <person name="Sallet E."/>
            <person name="Mancinotti D."/>
            <person name="Carrere S."/>
            <person name="Marande W."/>
            <person name="Arribat S."/>
            <person name="Keller J."/>
            <person name="Huneau C."/>
            <person name="Blein T."/>
            <person name="Aime D."/>
            <person name="Laguerre M."/>
            <person name="Taylor J."/>
            <person name="Schubert V."/>
            <person name="Nelson M."/>
            <person name="Geu-Flores F."/>
            <person name="Crespi M."/>
            <person name="Gallardo-Guerrero K."/>
            <person name="Delaux P.-M."/>
            <person name="Salse J."/>
            <person name="Berges H."/>
            <person name="Guyot R."/>
            <person name="Gouzy J."/>
            <person name="Peret B."/>
        </authorList>
    </citation>
    <scope>NUCLEOTIDE SEQUENCE [LARGE SCALE GENOMIC DNA]</scope>
    <source>
        <strain evidence="2">cv. Amiga</strain>
    </source>
</reference>
<keyword evidence="2" id="KW-1185">Reference proteome</keyword>
<dbReference type="AlphaFoldDB" id="A0A6A4R405"/>
<protein>
    <submittedName>
        <fullName evidence="1">Uncharacterized protein</fullName>
    </submittedName>
</protein>